<keyword evidence="2" id="KW-1185">Reference proteome</keyword>
<dbReference type="EMBL" id="CP039346">
    <property type="protein sequence ID" value="QCD82892.1"/>
    <property type="molecule type" value="Genomic_DNA"/>
</dbReference>
<name>A0A4D6L301_VIGUN</name>
<proteinExistence type="predicted"/>
<gene>
    <name evidence="1" type="ORF">DEO72_LG2g3234</name>
</gene>
<sequence length="49" mass="5434">MNCGPPLVDSCIGRRHSGTWKKTLRHLGDDTQALGRRHSGSSRWTRASS</sequence>
<dbReference type="AlphaFoldDB" id="A0A4D6L301"/>
<dbReference type="Proteomes" id="UP000501690">
    <property type="component" value="Linkage Group LG2"/>
</dbReference>
<organism evidence="1 2">
    <name type="scientific">Vigna unguiculata</name>
    <name type="common">Cowpea</name>
    <dbReference type="NCBI Taxonomy" id="3917"/>
    <lineage>
        <taxon>Eukaryota</taxon>
        <taxon>Viridiplantae</taxon>
        <taxon>Streptophyta</taxon>
        <taxon>Embryophyta</taxon>
        <taxon>Tracheophyta</taxon>
        <taxon>Spermatophyta</taxon>
        <taxon>Magnoliopsida</taxon>
        <taxon>eudicotyledons</taxon>
        <taxon>Gunneridae</taxon>
        <taxon>Pentapetalae</taxon>
        <taxon>rosids</taxon>
        <taxon>fabids</taxon>
        <taxon>Fabales</taxon>
        <taxon>Fabaceae</taxon>
        <taxon>Papilionoideae</taxon>
        <taxon>50 kb inversion clade</taxon>
        <taxon>NPAAA clade</taxon>
        <taxon>indigoferoid/millettioid clade</taxon>
        <taxon>Phaseoleae</taxon>
        <taxon>Vigna</taxon>
    </lineage>
</organism>
<evidence type="ECO:0000313" key="1">
    <source>
        <dbReference type="EMBL" id="QCD82892.1"/>
    </source>
</evidence>
<evidence type="ECO:0000313" key="2">
    <source>
        <dbReference type="Proteomes" id="UP000501690"/>
    </source>
</evidence>
<reference evidence="1 2" key="1">
    <citation type="submission" date="2019-04" db="EMBL/GenBank/DDBJ databases">
        <title>An improved genome assembly and genetic linkage map for asparagus bean, Vigna unguiculata ssp. sesquipedialis.</title>
        <authorList>
            <person name="Xia Q."/>
            <person name="Zhang R."/>
            <person name="Dong Y."/>
        </authorList>
    </citation>
    <scope>NUCLEOTIDE SEQUENCE [LARGE SCALE GENOMIC DNA]</scope>
    <source>
        <tissue evidence="1">Leaf</tissue>
    </source>
</reference>
<accession>A0A4D6L301</accession>
<protein>
    <submittedName>
        <fullName evidence="1">Uncharacterized protein</fullName>
    </submittedName>
</protein>